<gene>
    <name evidence="1" type="ORF">E4K66_32730</name>
</gene>
<organism evidence="1 2">
    <name type="scientific">Bradyrhizobium frederickii</name>
    <dbReference type="NCBI Taxonomy" id="2560054"/>
    <lineage>
        <taxon>Bacteria</taxon>
        <taxon>Pseudomonadati</taxon>
        <taxon>Pseudomonadota</taxon>
        <taxon>Alphaproteobacteria</taxon>
        <taxon>Hyphomicrobiales</taxon>
        <taxon>Nitrobacteraceae</taxon>
        <taxon>Bradyrhizobium</taxon>
    </lineage>
</organism>
<dbReference type="Proteomes" id="UP000298225">
    <property type="component" value="Unassembled WGS sequence"/>
</dbReference>
<evidence type="ECO:0000313" key="1">
    <source>
        <dbReference type="EMBL" id="TFV30955.1"/>
    </source>
</evidence>
<evidence type="ECO:0000313" key="2">
    <source>
        <dbReference type="Proteomes" id="UP000298225"/>
    </source>
</evidence>
<accession>A0A4Y9KUZ5</accession>
<reference evidence="1 2" key="1">
    <citation type="submission" date="2019-03" db="EMBL/GenBank/DDBJ databases">
        <title>Bradyrhizobium strains diversity isolated from Chamaecrista fasciculata.</title>
        <authorList>
            <person name="Urquiaga M.C.O."/>
            <person name="Hungria M."/>
            <person name="Delamuta J.R.M."/>
        </authorList>
    </citation>
    <scope>NUCLEOTIDE SEQUENCE [LARGE SCALE GENOMIC DNA]</scope>
    <source>
        <strain evidence="1 2">CNPSo 3424</strain>
    </source>
</reference>
<dbReference type="EMBL" id="SPQU01000024">
    <property type="protein sequence ID" value="TFV30955.1"/>
    <property type="molecule type" value="Genomic_DNA"/>
</dbReference>
<dbReference type="OrthoDB" id="8255031at2"/>
<proteinExistence type="predicted"/>
<dbReference type="RefSeq" id="WP_135171485.1">
    <property type="nucleotide sequence ID" value="NZ_SPQU01000024.1"/>
</dbReference>
<keyword evidence="2" id="KW-1185">Reference proteome</keyword>
<comment type="caution">
    <text evidence="1">The sequence shown here is derived from an EMBL/GenBank/DDBJ whole genome shotgun (WGS) entry which is preliminary data.</text>
</comment>
<protein>
    <submittedName>
        <fullName evidence="1">Uncharacterized protein</fullName>
    </submittedName>
</protein>
<sequence>MLRIIVEIWPGGNKGLARTLATADIGNISDLAETSDYAIRVKEGDNPIAGTQAWSAEGKILQHYRRTSVWALVEKVAACAADEAAKASGSTFRSL</sequence>
<name>A0A4Y9KUZ5_9BRAD</name>
<dbReference type="AlphaFoldDB" id="A0A4Y9KUZ5"/>